<dbReference type="InterPro" id="IPR020449">
    <property type="entry name" value="Tscrpt_reg_AraC-type_HTH"/>
</dbReference>
<dbReference type="InterPro" id="IPR018062">
    <property type="entry name" value="HTH_AraC-typ_CS"/>
</dbReference>
<dbReference type="Pfam" id="PF02311">
    <property type="entry name" value="AraC_binding"/>
    <property type="match status" value="1"/>
</dbReference>
<dbReference type="Pfam" id="PF12833">
    <property type="entry name" value="HTH_18"/>
    <property type="match status" value="1"/>
</dbReference>
<reference evidence="5 6" key="1">
    <citation type="journal article" date="2020" name="Cell Host Microbe">
        <title>Functional and Genomic Variation between Human-Derived Isolates of Lachnospiraceae Reveals Inter- and Intra-Species Diversity.</title>
        <authorList>
            <person name="Sorbara M.T."/>
            <person name="Littmann E.R."/>
            <person name="Fontana E."/>
            <person name="Moody T.U."/>
            <person name="Kohout C.E."/>
            <person name="Gjonbalaj M."/>
            <person name="Eaton V."/>
            <person name="Seok R."/>
            <person name="Leiner I.M."/>
            <person name="Pamer E.G."/>
        </authorList>
    </citation>
    <scope>NUCLEOTIDE SEQUENCE [LARGE SCALE GENOMIC DNA]</scope>
    <source>
        <strain evidence="5 6">MSK.17.74</strain>
    </source>
</reference>
<dbReference type="PRINTS" id="PR00032">
    <property type="entry name" value="HTHARAC"/>
</dbReference>
<dbReference type="PROSITE" id="PS01124">
    <property type="entry name" value="HTH_ARAC_FAMILY_2"/>
    <property type="match status" value="1"/>
</dbReference>
<evidence type="ECO:0000259" key="4">
    <source>
        <dbReference type="PROSITE" id="PS01124"/>
    </source>
</evidence>
<proteinExistence type="predicted"/>
<evidence type="ECO:0000256" key="1">
    <source>
        <dbReference type="ARBA" id="ARBA00023015"/>
    </source>
</evidence>
<gene>
    <name evidence="5" type="ORF">G5B17_16855</name>
</gene>
<dbReference type="PROSITE" id="PS00041">
    <property type="entry name" value="HTH_ARAC_FAMILY_1"/>
    <property type="match status" value="1"/>
</dbReference>
<organism evidence="5 6">
    <name type="scientific">Blautia faecis</name>
    <dbReference type="NCBI Taxonomy" id="871665"/>
    <lineage>
        <taxon>Bacteria</taxon>
        <taxon>Bacillati</taxon>
        <taxon>Bacillota</taxon>
        <taxon>Clostridia</taxon>
        <taxon>Lachnospirales</taxon>
        <taxon>Lachnospiraceae</taxon>
        <taxon>Blautia</taxon>
    </lineage>
</organism>
<keyword evidence="2" id="KW-0238">DNA-binding</keyword>
<dbReference type="Gene3D" id="1.10.10.60">
    <property type="entry name" value="Homeodomain-like"/>
    <property type="match status" value="2"/>
</dbReference>
<dbReference type="Proteomes" id="UP001644719">
    <property type="component" value="Unassembled WGS sequence"/>
</dbReference>
<feature type="domain" description="HTH araC/xylS-type" evidence="4">
    <location>
        <begin position="183"/>
        <end position="281"/>
    </location>
</feature>
<comment type="caution">
    <text evidence="5">The sequence shown here is derived from an EMBL/GenBank/DDBJ whole genome shotgun (WGS) entry which is preliminary data.</text>
</comment>
<evidence type="ECO:0000256" key="2">
    <source>
        <dbReference type="ARBA" id="ARBA00023125"/>
    </source>
</evidence>
<keyword evidence="3" id="KW-0804">Transcription</keyword>
<dbReference type="InterPro" id="IPR037923">
    <property type="entry name" value="HTH-like"/>
</dbReference>
<dbReference type="EMBL" id="JAAITS010000057">
    <property type="protein sequence ID" value="NSG87037.1"/>
    <property type="molecule type" value="Genomic_DNA"/>
</dbReference>
<dbReference type="PANTHER" id="PTHR43280">
    <property type="entry name" value="ARAC-FAMILY TRANSCRIPTIONAL REGULATOR"/>
    <property type="match status" value="1"/>
</dbReference>
<accession>A0ABX2HAS8</accession>
<dbReference type="InterPro" id="IPR009057">
    <property type="entry name" value="Homeodomain-like_sf"/>
</dbReference>
<dbReference type="RefSeq" id="WP_148463279.1">
    <property type="nucleotide sequence ID" value="NZ_JAAIPU010000054.1"/>
</dbReference>
<dbReference type="InterPro" id="IPR003313">
    <property type="entry name" value="AraC-bd"/>
</dbReference>
<dbReference type="SUPFAM" id="SSF51215">
    <property type="entry name" value="Regulatory protein AraC"/>
    <property type="match status" value="1"/>
</dbReference>
<dbReference type="SUPFAM" id="SSF46689">
    <property type="entry name" value="Homeodomain-like"/>
    <property type="match status" value="2"/>
</dbReference>
<evidence type="ECO:0000313" key="5">
    <source>
        <dbReference type="EMBL" id="NSG87037.1"/>
    </source>
</evidence>
<keyword evidence="6" id="KW-1185">Reference proteome</keyword>
<dbReference type="InterPro" id="IPR018060">
    <property type="entry name" value="HTH_AraC"/>
</dbReference>
<sequence>MYTNSAYWHQTRLDFKDKKHPIFIGSCGTYRLYTIKKLPTHRPRGRLDYQLLYVASGKAHFYFDGKEEIVSAGNMVLYRPKEEQRYYYYGADHPEVYWVHFTGNNVKNILRKYGIADGVHVIYSGVSMEYKHLYMNMIEELQLRKEDYEELLVYYFMQLLILLHRQILVKPHKKNPMIMDDMAQAVDYFRMHYNKQINIEKYAASKNISVSWFIQNFKQYTNTTPAQYIQNLRLSNAKSLLETTNYNVTEISNLVGYENPLYFSRFFRKQFGASPSQFRKQLRQNEENQMTEPEKK</sequence>
<evidence type="ECO:0000256" key="3">
    <source>
        <dbReference type="ARBA" id="ARBA00023163"/>
    </source>
</evidence>
<dbReference type="SMART" id="SM00342">
    <property type="entry name" value="HTH_ARAC"/>
    <property type="match status" value="1"/>
</dbReference>
<keyword evidence="1" id="KW-0805">Transcription regulation</keyword>
<name>A0ABX2HAS8_9FIRM</name>
<dbReference type="PANTHER" id="PTHR43280:SF30">
    <property type="entry name" value="MMSAB OPERON REGULATORY PROTEIN"/>
    <property type="match status" value="1"/>
</dbReference>
<dbReference type="Gene3D" id="2.60.120.280">
    <property type="entry name" value="Regulatory protein AraC"/>
    <property type="match status" value="1"/>
</dbReference>
<evidence type="ECO:0000313" key="6">
    <source>
        <dbReference type="Proteomes" id="UP001644719"/>
    </source>
</evidence>
<protein>
    <submittedName>
        <fullName evidence="5">AraC family transcriptional regulator</fullName>
    </submittedName>
</protein>